<comment type="caution">
    <text evidence="11">The sequence shown here is derived from an EMBL/GenBank/DDBJ whole genome shotgun (WGS) entry which is preliminary data.</text>
</comment>
<reference evidence="11" key="1">
    <citation type="journal article" date="2023" name="Insect Mol. Biol.">
        <title>Genome sequencing provides insights into the evolution of gene families encoding plant cell wall-degrading enzymes in longhorned beetles.</title>
        <authorList>
            <person name="Shin N.R."/>
            <person name="Okamura Y."/>
            <person name="Kirsch R."/>
            <person name="Pauchet Y."/>
        </authorList>
    </citation>
    <scope>NUCLEOTIDE SEQUENCE</scope>
    <source>
        <strain evidence="11">AMC_N1</strain>
    </source>
</reference>
<gene>
    <name evidence="11" type="ORF">NQ318_006806</name>
</gene>
<keyword evidence="12" id="KW-1185">Reference proteome</keyword>
<dbReference type="PANTHER" id="PTHR39730">
    <property type="entry name" value="ENDOGLUCANASE 1"/>
    <property type="match status" value="1"/>
</dbReference>
<comment type="catalytic activity">
    <reaction evidence="1">
        <text>Endohydrolysis of (1-&gt;4)-beta-D-glucosidic linkages in cellulose, lichenin and cereal beta-D-glucans.</text>
        <dbReference type="EC" id="3.2.1.4"/>
    </reaction>
</comment>
<feature type="chain" id="PRO_5043843806" description="cellulase" evidence="9">
    <location>
        <begin position="20"/>
        <end position="243"/>
    </location>
</feature>
<dbReference type="Pfam" id="PF02015">
    <property type="entry name" value="Glyco_hydro_45"/>
    <property type="match status" value="1"/>
</dbReference>
<dbReference type="EMBL" id="JAPWTK010000398">
    <property type="protein sequence ID" value="KAJ8940955.1"/>
    <property type="molecule type" value="Genomic_DNA"/>
</dbReference>
<dbReference type="SUPFAM" id="SSF50685">
    <property type="entry name" value="Barwin-like endoglucanases"/>
    <property type="match status" value="1"/>
</dbReference>
<dbReference type="PANTHER" id="PTHR39730:SF1">
    <property type="entry name" value="ENDOGLUCANASE 1"/>
    <property type="match status" value="1"/>
</dbReference>
<dbReference type="Gene3D" id="2.40.40.10">
    <property type="entry name" value="RlpA-like domain"/>
    <property type="match status" value="1"/>
</dbReference>
<evidence type="ECO:0000256" key="8">
    <source>
        <dbReference type="ARBA" id="ARBA00023326"/>
    </source>
</evidence>
<keyword evidence="7" id="KW-0326">Glycosidase</keyword>
<evidence type="ECO:0000256" key="6">
    <source>
        <dbReference type="ARBA" id="ARBA00023277"/>
    </source>
</evidence>
<evidence type="ECO:0000256" key="3">
    <source>
        <dbReference type="ARBA" id="ARBA00012601"/>
    </source>
</evidence>
<feature type="domain" description="Glycosyl hydrolases family 45 active site" evidence="10">
    <location>
        <begin position="40"/>
        <end position="240"/>
    </location>
</feature>
<dbReference type="GO" id="GO:0008810">
    <property type="term" value="F:cellulase activity"/>
    <property type="evidence" value="ECO:0007669"/>
    <property type="project" value="UniProtKB-EC"/>
</dbReference>
<keyword evidence="8" id="KW-0624">Polysaccharide degradation</keyword>
<name>A0AAV8XPH6_9CUCU</name>
<keyword evidence="5" id="KW-0136">Cellulose degradation</keyword>
<accession>A0AAV8XPH6</accession>
<dbReference type="EC" id="3.2.1.4" evidence="3"/>
<evidence type="ECO:0000313" key="12">
    <source>
        <dbReference type="Proteomes" id="UP001162162"/>
    </source>
</evidence>
<dbReference type="InterPro" id="IPR000334">
    <property type="entry name" value="Glyco_hydro_45"/>
</dbReference>
<evidence type="ECO:0000256" key="2">
    <source>
        <dbReference type="ARBA" id="ARBA00007793"/>
    </source>
</evidence>
<evidence type="ECO:0000256" key="5">
    <source>
        <dbReference type="ARBA" id="ARBA00023001"/>
    </source>
</evidence>
<evidence type="ECO:0000313" key="11">
    <source>
        <dbReference type="EMBL" id="KAJ8940955.1"/>
    </source>
</evidence>
<evidence type="ECO:0000259" key="10">
    <source>
        <dbReference type="Pfam" id="PF02015"/>
    </source>
</evidence>
<comment type="similarity">
    <text evidence="2">Belongs to the glycosyl hydrolase 45 (cellulase K) family.</text>
</comment>
<evidence type="ECO:0000256" key="7">
    <source>
        <dbReference type="ARBA" id="ARBA00023295"/>
    </source>
</evidence>
<protein>
    <recommendedName>
        <fullName evidence="3">cellulase</fullName>
        <ecNumber evidence="3">3.2.1.4</ecNumber>
    </recommendedName>
</protein>
<sequence>MKFLTLTVALLAGLSAAYAIDYTNEIINAVPVSGGLSGEGHHTGYWDCCKPSCAWTGNAYTDPPVRGCAADGVTTVDKELQSGCASDGGSYSCTDQVAHAANKSFALGFTAASFTGGTDYSMCCRCVLLTWKYDTQDPKRQILVQITNTGGDLLSNQFDLAIPGCGVGYVADGCTNQWGAPVGGWGQQYGGVSTEEECSELPEELQVACQFRFEWMDVPDWTVDFVEVECPTALTDISQCIIS</sequence>
<organism evidence="11 12">
    <name type="scientific">Aromia moschata</name>
    <dbReference type="NCBI Taxonomy" id="1265417"/>
    <lineage>
        <taxon>Eukaryota</taxon>
        <taxon>Metazoa</taxon>
        <taxon>Ecdysozoa</taxon>
        <taxon>Arthropoda</taxon>
        <taxon>Hexapoda</taxon>
        <taxon>Insecta</taxon>
        <taxon>Pterygota</taxon>
        <taxon>Neoptera</taxon>
        <taxon>Endopterygota</taxon>
        <taxon>Coleoptera</taxon>
        <taxon>Polyphaga</taxon>
        <taxon>Cucujiformia</taxon>
        <taxon>Chrysomeloidea</taxon>
        <taxon>Cerambycidae</taxon>
        <taxon>Cerambycinae</taxon>
        <taxon>Callichromatini</taxon>
        <taxon>Aromia</taxon>
    </lineage>
</organism>
<dbReference type="Proteomes" id="UP001162162">
    <property type="component" value="Unassembled WGS sequence"/>
</dbReference>
<dbReference type="InterPro" id="IPR036908">
    <property type="entry name" value="RlpA-like_sf"/>
</dbReference>
<evidence type="ECO:0000256" key="9">
    <source>
        <dbReference type="SAM" id="SignalP"/>
    </source>
</evidence>
<feature type="signal peptide" evidence="9">
    <location>
        <begin position="1"/>
        <end position="19"/>
    </location>
</feature>
<keyword evidence="4" id="KW-0378">Hydrolase</keyword>
<proteinExistence type="inferred from homology"/>
<evidence type="ECO:0000256" key="4">
    <source>
        <dbReference type="ARBA" id="ARBA00022801"/>
    </source>
</evidence>
<keyword evidence="6" id="KW-0119">Carbohydrate metabolism</keyword>
<evidence type="ECO:0000256" key="1">
    <source>
        <dbReference type="ARBA" id="ARBA00000966"/>
    </source>
</evidence>
<dbReference type="InterPro" id="IPR052288">
    <property type="entry name" value="GH45_Enzymes"/>
</dbReference>
<keyword evidence="9" id="KW-0732">Signal</keyword>
<dbReference type="GO" id="GO:0030245">
    <property type="term" value="P:cellulose catabolic process"/>
    <property type="evidence" value="ECO:0007669"/>
    <property type="project" value="UniProtKB-KW"/>
</dbReference>
<dbReference type="AlphaFoldDB" id="A0AAV8XPH6"/>